<dbReference type="Gene3D" id="1.10.510.10">
    <property type="entry name" value="Transferase(Phosphotransferase) domain 1"/>
    <property type="match status" value="1"/>
</dbReference>
<feature type="region of interest" description="Disordered" evidence="1">
    <location>
        <begin position="196"/>
        <end position="251"/>
    </location>
</feature>
<dbReference type="InterPro" id="IPR036871">
    <property type="entry name" value="PX_dom_sf"/>
</dbReference>
<dbReference type="RefSeq" id="XP_025998063.1">
    <property type="nucleotide sequence ID" value="XM_026142278.1"/>
</dbReference>
<reference evidence="4" key="1">
    <citation type="submission" date="2018-05" db="EMBL/GenBank/DDBJ databases">
        <authorList>
            <person name="Datahose"/>
        </authorList>
    </citation>
    <scope>NUCLEOTIDE SEQUENCE</scope>
</reference>
<dbReference type="Proteomes" id="UP000265100">
    <property type="component" value="Chromosome 15"/>
</dbReference>
<evidence type="ECO:0000259" key="2">
    <source>
        <dbReference type="PROSITE" id="PS50011"/>
    </source>
</evidence>
<dbReference type="Gene3D" id="3.30.1520.10">
    <property type="entry name" value="Phox-like domain"/>
    <property type="match status" value="1"/>
</dbReference>
<dbReference type="SUPFAM" id="SSF116846">
    <property type="entry name" value="MIT domain"/>
    <property type="match status" value="1"/>
</dbReference>
<dbReference type="InterPro" id="IPR001683">
    <property type="entry name" value="PX_dom"/>
</dbReference>
<dbReference type="SMART" id="SM00745">
    <property type="entry name" value="MIT"/>
    <property type="match status" value="1"/>
</dbReference>
<dbReference type="PANTHER" id="PTHR15508">
    <property type="entry name" value="RIBOSOMAL PROTEIN S6 KINASE"/>
    <property type="match status" value="1"/>
</dbReference>
<dbReference type="GO" id="GO:0005524">
    <property type="term" value="F:ATP binding"/>
    <property type="evidence" value="ECO:0007669"/>
    <property type="project" value="InterPro"/>
</dbReference>
<dbReference type="OMA" id="GHSSELW"/>
<dbReference type="Pfam" id="PF00787">
    <property type="entry name" value="PX"/>
    <property type="match status" value="1"/>
</dbReference>
<dbReference type="SUPFAM" id="SSF56112">
    <property type="entry name" value="Protein kinase-like (PK-like)"/>
    <property type="match status" value="1"/>
</dbReference>
<dbReference type="InterPro" id="IPR000719">
    <property type="entry name" value="Prot_kinase_dom"/>
</dbReference>
<protein>
    <recommendedName>
        <fullName evidence="6">Ribosomal protein S6 kinase polypeptide 1</fullName>
    </recommendedName>
</protein>
<feature type="domain" description="PX" evidence="3">
    <location>
        <begin position="7"/>
        <end position="131"/>
    </location>
</feature>
<keyword evidence="5" id="KW-1185">Reference proteome</keyword>
<reference evidence="4" key="2">
    <citation type="submission" date="2025-08" db="UniProtKB">
        <authorList>
            <consortium name="Ensembl"/>
        </authorList>
    </citation>
    <scope>IDENTIFICATION</scope>
</reference>
<dbReference type="GeneID" id="113006354"/>
<dbReference type="Pfam" id="PF04212">
    <property type="entry name" value="MIT"/>
    <property type="match status" value="1"/>
</dbReference>
<organism evidence="4 5">
    <name type="scientific">Astatotilapia calliptera</name>
    <name type="common">Eastern happy</name>
    <name type="synonym">Chromis callipterus</name>
    <dbReference type="NCBI Taxonomy" id="8154"/>
    <lineage>
        <taxon>Eukaryota</taxon>
        <taxon>Metazoa</taxon>
        <taxon>Chordata</taxon>
        <taxon>Craniata</taxon>
        <taxon>Vertebrata</taxon>
        <taxon>Euteleostomi</taxon>
        <taxon>Actinopterygii</taxon>
        <taxon>Neopterygii</taxon>
        <taxon>Teleostei</taxon>
        <taxon>Neoteleostei</taxon>
        <taxon>Acanthomorphata</taxon>
        <taxon>Ovalentaria</taxon>
        <taxon>Cichlomorphae</taxon>
        <taxon>Cichliformes</taxon>
        <taxon>Cichlidae</taxon>
        <taxon>African cichlids</taxon>
        <taxon>Pseudocrenilabrinae</taxon>
        <taxon>Haplochromini</taxon>
        <taxon>Astatotilapia</taxon>
    </lineage>
</organism>
<dbReference type="Gene3D" id="1.20.58.80">
    <property type="entry name" value="Phosphotransferase system, lactose/cellobiose-type IIA subunit"/>
    <property type="match status" value="1"/>
</dbReference>
<dbReference type="InterPro" id="IPR051866">
    <property type="entry name" value="Intracell_Sig-Traffick_Protein"/>
</dbReference>
<evidence type="ECO:0000313" key="5">
    <source>
        <dbReference type="Proteomes" id="UP000265100"/>
    </source>
</evidence>
<feature type="region of interest" description="Disordered" evidence="1">
    <location>
        <begin position="563"/>
        <end position="606"/>
    </location>
</feature>
<dbReference type="FunFam" id="1.20.58.80:FF:000005">
    <property type="entry name" value="ribosomal protein S6 kinase delta-1 isoform X1"/>
    <property type="match status" value="1"/>
</dbReference>
<dbReference type="STRING" id="8154.ENSACLP00000021802"/>
<dbReference type="GO" id="GO:0035091">
    <property type="term" value="F:phosphatidylinositol binding"/>
    <property type="evidence" value="ECO:0007669"/>
    <property type="project" value="InterPro"/>
</dbReference>
<gene>
    <name evidence="4" type="primary">RPS6KC1</name>
</gene>
<feature type="compositionally biased region" description="Basic and acidic residues" evidence="1">
    <location>
        <begin position="631"/>
        <end position="642"/>
    </location>
</feature>
<feature type="region of interest" description="Disordered" evidence="1">
    <location>
        <begin position="621"/>
        <end position="658"/>
    </location>
</feature>
<dbReference type="InterPro" id="IPR007330">
    <property type="entry name" value="MIT_dom"/>
</dbReference>
<dbReference type="FunFam" id="3.30.1520.10:FF:000017">
    <property type="entry name" value="ribosomal protein S6 kinase delta-1 isoform X1"/>
    <property type="match status" value="1"/>
</dbReference>
<evidence type="ECO:0008006" key="6">
    <source>
        <dbReference type="Google" id="ProtNLM"/>
    </source>
</evidence>
<proteinExistence type="predicted"/>
<evidence type="ECO:0000259" key="3">
    <source>
        <dbReference type="PROSITE" id="PS50195"/>
    </source>
</evidence>
<feature type="domain" description="Protein kinase" evidence="2">
    <location>
        <begin position="841"/>
        <end position="1112"/>
    </location>
</feature>
<dbReference type="Bgee" id="ENSACLG00000014835">
    <property type="expression patterns" value="Expressed in ovary and 6 other cell types or tissues"/>
</dbReference>
<reference evidence="4" key="3">
    <citation type="submission" date="2025-09" db="UniProtKB">
        <authorList>
            <consortium name="Ensembl"/>
        </authorList>
    </citation>
    <scope>IDENTIFICATION</scope>
</reference>
<dbReference type="InterPro" id="IPR011009">
    <property type="entry name" value="Kinase-like_dom_sf"/>
</dbReference>
<dbReference type="Ensembl" id="ENSACLT00000022308.2">
    <property type="protein sequence ID" value="ENSACLP00000021802.1"/>
    <property type="gene ID" value="ENSACLG00000014835.2"/>
</dbReference>
<feature type="compositionally biased region" description="Polar residues" evidence="1">
    <location>
        <begin position="202"/>
        <end position="221"/>
    </location>
</feature>
<evidence type="ECO:0000313" key="4">
    <source>
        <dbReference type="Ensembl" id="ENSACLP00000021802.1"/>
    </source>
</evidence>
<sequence>MISQRDRGELARFYTVTDPKKHQKGYTVYKVTARIISRKNPEDVQEITVWKRYSDFRKLHQNLWQLHKNACGQSELFPPFAKAKVFGRFDDSVIEERRQCSEDLLQFSANIPALYNSQHIQDFFKGGEVHDGSELIGPAEPFSEFLADTLSDCSSDVQRDISGAEDLTLTSEYGGPSSDSDLTSLAVDTDSLAELDDGMASGHTSPNQPQGGATNISSSCSPRLPSLHVHRTPSPAPVPASSAPNPEVSWPGRAPLFPSSLKKSTGGNLKDVNSDYLDKASELICFAVQKEKEQDYQAAFSYYRSGVDLLLQGVQGEPSATRREAVKKKTAEYLMRAEQISSQYLRSNMGQGSTQTVAFGVQCCSSLNRGGQQSPSEELRAYRVLGVIDKVLLVMDKRTQETFILKGLRKSSDCGRTKTNIMPRSVPHMVQLRKFVVSEDTVFLLLQYAEGGKLWSHIGKYMHNSSPEDSFDIPFIQKSHTTAVRSPQHTMPQLEVDSASCGSVPVADSESVSGLQKEPESLFSPLKSVLPPRLVEQTDSGATSEEECTNSYLTLCNEYEQEKVEPDALQEEEEKSEQEMLSLEVPNATTTTSSRSRSLLSNESLSSPISSQELGFFSELSDKSGNAQDSDQNRGEGQDHNEVFSPLRSPAVPLSLDESKNTPMEFFRIDSKDSASEVMCLELGEQRPSHKQVPFFSTSDLDSGVTEDLPELAQEVKGPGLDLWGLDCSDKASNESVPVISFKEAVVEDEGHPPDLLVNLPVVSGTADSLQEELETSGVCLGLEVTASPQKFIQPDVLQLHTQPEEEEEQPLEQDLSSLCTASATCDTSVASPSPFNSLLDDYSLALGQEASDKMFIHSERQNNDLPLDTGIPDTDSHSEKLEPSARVNTDLVPNSTGSDSVTNGTEACGAVENLLGLDDESSRVISNTGGSEFDKEVSRLFAELDKLSLAASQARIPEEFVRCWAVEMVTALDSLHQEGIICRDLNPNNILLDHQGHVQLTYFCSWSDVEESCDKQAIANMYCAPEVGGIGEETASCDWWSLGAILFELLTGMSLLRCHPAGIGRHTALNIPESVSDEARSLLEQLLQYNPTERLGAGVGGVDDIKSHPFFATVEWPK</sequence>
<evidence type="ECO:0000256" key="1">
    <source>
        <dbReference type="SAM" id="MobiDB-lite"/>
    </source>
</evidence>
<dbReference type="SUPFAM" id="SSF64268">
    <property type="entry name" value="PX domain"/>
    <property type="match status" value="1"/>
</dbReference>
<dbReference type="GeneTree" id="ENSGT00940000155656"/>
<feature type="region of interest" description="Disordered" evidence="1">
    <location>
        <begin position="863"/>
        <end position="884"/>
    </location>
</feature>
<dbReference type="SMART" id="SM00312">
    <property type="entry name" value="PX"/>
    <property type="match status" value="1"/>
</dbReference>
<name>A0A3P8PXN4_ASTCA</name>
<dbReference type="OrthoDB" id="1278353at2759"/>
<accession>A0A3P8PXN4</accession>
<dbReference type="AlphaFoldDB" id="A0A3P8PXN4"/>
<dbReference type="PROSITE" id="PS50011">
    <property type="entry name" value="PROTEIN_KINASE_DOM"/>
    <property type="match status" value="1"/>
</dbReference>
<feature type="compositionally biased region" description="Basic and acidic residues" evidence="1">
    <location>
        <begin position="875"/>
        <end position="884"/>
    </location>
</feature>
<dbReference type="Pfam" id="PF00069">
    <property type="entry name" value="Pkinase"/>
    <property type="match status" value="1"/>
</dbReference>
<dbReference type="PROSITE" id="PS50195">
    <property type="entry name" value="PX"/>
    <property type="match status" value="1"/>
</dbReference>
<dbReference type="GO" id="GO:0004672">
    <property type="term" value="F:protein kinase activity"/>
    <property type="evidence" value="ECO:0007669"/>
    <property type="project" value="InterPro"/>
</dbReference>
<dbReference type="InterPro" id="IPR036181">
    <property type="entry name" value="MIT_dom_sf"/>
</dbReference>
<dbReference type="SMART" id="SM00220">
    <property type="entry name" value="S_TKc"/>
    <property type="match status" value="1"/>
</dbReference>
<dbReference type="GO" id="GO:0005769">
    <property type="term" value="C:early endosome"/>
    <property type="evidence" value="ECO:0007669"/>
    <property type="project" value="TreeGrafter"/>
</dbReference>
<feature type="compositionally biased region" description="Low complexity" evidence="1">
    <location>
        <begin position="579"/>
        <end position="606"/>
    </location>
</feature>
<dbReference type="PANTHER" id="PTHR15508:SF2">
    <property type="entry name" value="RIBOSOMAL PROTEIN S6 KINASE DELTA-1"/>
    <property type="match status" value="1"/>
</dbReference>
<dbReference type="CDD" id="cd02677">
    <property type="entry name" value="MIT_SNX15"/>
    <property type="match status" value="1"/>
</dbReference>